<evidence type="ECO:0000256" key="1">
    <source>
        <dbReference type="ARBA" id="ARBA00005662"/>
    </source>
</evidence>
<evidence type="ECO:0000259" key="2">
    <source>
        <dbReference type="SMART" id="SM00854"/>
    </source>
</evidence>
<dbReference type="PROSITE" id="PS51257">
    <property type="entry name" value="PROKAR_LIPOPROTEIN"/>
    <property type="match status" value="1"/>
</dbReference>
<sequence length="392" mass="44779" precursor="true">MLFNLRKKYFIILAFLIFLLFLMSGCNFYTSTDIPTKGALSEEKKDIKTITITAVGDIMVHMPQAKSAIKPDGSYDFTPHFEEVREYIKDSDIAICNLETTISTPVKGYTGYPRFRSPEEIIPAIKYTGFNVVITANNHSLDNLEFGVVNTLNALDKYGLFHAGTYRNEEESKKILIIDKKGIKVAILAYTFGTNGMEVHIDRGKLKYMVNYIEEEKILKDINRAKEEGADIVILYLHWGMEYARTVDEERKTLTDKLFRAGADIILGTHPHVIQPMEKKKITTDDGEEKEVFVAYSLGNFISNQRDRYQDSGVIVNITITKKNDKTSITEVSYVPTWVRVFKKEGKTQYRILPVGKFLNCEELSSTELERIREVWQETTDIVGSDGIKIKD</sequence>
<dbReference type="InterPro" id="IPR029052">
    <property type="entry name" value="Metallo-depent_PP-like"/>
</dbReference>
<dbReference type="SMART" id="SM00854">
    <property type="entry name" value="PGA_cap"/>
    <property type="match status" value="1"/>
</dbReference>
<protein>
    <submittedName>
        <fullName evidence="3">Enzyme of poly-gamma-glutamate biosynthesis (Capsule formation)-like protein</fullName>
    </submittedName>
</protein>
<evidence type="ECO:0000313" key="4">
    <source>
        <dbReference type="Proteomes" id="UP000002156"/>
    </source>
</evidence>
<keyword evidence="4" id="KW-1185">Reference proteome</keyword>
<dbReference type="Proteomes" id="UP000002156">
    <property type="component" value="Chromosome"/>
</dbReference>
<dbReference type="RefSeq" id="WP_012269207.1">
    <property type="nucleotide sequence ID" value="NC_010321.1"/>
</dbReference>
<proteinExistence type="inferred from homology"/>
<dbReference type="KEGG" id="tpd:Teth39_0886"/>
<dbReference type="Pfam" id="PF09587">
    <property type="entry name" value="PGA_cap"/>
    <property type="match status" value="1"/>
</dbReference>
<dbReference type="HOGENOM" id="CLU_038823_0_0_9"/>
<dbReference type="InterPro" id="IPR019079">
    <property type="entry name" value="Capsule_synth_CapA"/>
</dbReference>
<dbReference type="CDD" id="cd07381">
    <property type="entry name" value="MPP_CapA"/>
    <property type="match status" value="1"/>
</dbReference>
<feature type="domain" description="Capsule synthesis protein CapA" evidence="2">
    <location>
        <begin position="51"/>
        <end position="305"/>
    </location>
</feature>
<evidence type="ECO:0000313" key="3">
    <source>
        <dbReference type="EMBL" id="ABY94542.1"/>
    </source>
</evidence>
<reference evidence="4" key="1">
    <citation type="submission" date="2008-01" db="EMBL/GenBank/DDBJ databases">
        <title>Complete sequence of Thermoanaerobacter pseudethanolicus 39E.</title>
        <authorList>
            <person name="Copeland A."/>
            <person name="Lucas S."/>
            <person name="Lapidus A."/>
            <person name="Barry K."/>
            <person name="Glavina del Rio T."/>
            <person name="Dalin E."/>
            <person name="Tice H."/>
            <person name="Pitluck S."/>
            <person name="Bruce D."/>
            <person name="Goodwin L."/>
            <person name="Saunders E."/>
            <person name="Brettin T."/>
            <person name="Detter J.C."/>
            <person name="Han C."/>
            <person name="Schmutz J."/>
            <person name="Larimer F."/>
            <person name="Land M."/>
            <person name="Hauser L."/>
            <person name="Kyrpides N."/>
            <person name="Lykidis A."/>
            <person name="Hemme C."/>
            <person name="Fields M.W."/>
            <person name="He Z."/>
            <person name="Zhou J."/>
            <person name="Richardson P."/>
        </authorList>
    </citation>
    <scope>NUCLEOTIDE SEQUENCE [LARGE SCALE GENOMIC DNA]</scope>
    <source>
        <strain evidence="4">ATCC 33223 / DSM 2355 / 39E</strain>
    </source>
</reference>
<dbReference type="InterPro" id="IPR052169">
    <property type="entry name" value="CW_Biosynth-Accessory"/>
</dbReference>
<comment type="similarity">
    <text evidence="1">Belongs to the CapA family.</text>
</comment>
<name>B0K8S9_THEP3</name>
<dbReference type="AlphaFoldDB" id="B0K8S9"/>
<gene>
    <name evidence="3" type="ordered locus">Teth39_0886</name>
</gene>
<dbReference type="PANTHER" id="PTHR33393:SF12">
    <property type="entry name" value="CAPSULE BIOSYNTHESIS PROTEIN CAPA"/>
    <property type="match status" value="1"/>
</dbReference>
<dbReference type="Gene3D" id="3.60.21.10">
    <property type="match status" value="1"/>
</dbReference>
<dbReference type="SUPFAM" id="SSF56300">
    <property type="entry name" value="Metallo-dependent phosphatases"/>
    <property type="match status" value="1"/>
</dbReference>
<accession>B0K8S9</accession>
<dbReference type="eggNOG" id="COG2843">
    <property type="taxonomic scope" value="Bacteria"/>
</dbReference>
<dbReference type="STRING" id="340099.Teth39_0886"/>
<dbReference type="EMBL" id="CP000924">
    <property type="protein sequence ID" value="ABY94542.1"/>
    <property type="molecule type" value="Genomic_DNA"/>
</dbReference>
<dbReference type="PANTHER" id="PTHR33393">
    <property type="entry name" value="POLYGLUTAMINE SYNTHESIS ACCESSORY PROTEIN RV0574C-RELATED"/>
    <property type="match status" value="1"/>
</dbReference>
<organism evidence="3 4">
    <name type="scientific">Thermoanaerobacter pseudethanolicus (strain ATCC 33223 / 39E)</name>
    <name type="common">Clostridium thermohydrosulfuricum</name>
    <dbReference type="NCBI Taxonomy" id="340099"/>
    <lineage>
        <taxon>Bacteria</taxon>
        <taxon>Bacillati</taxon>
        <taxon>Bacillota</taxon>
        <taxon>Clostridia</taxon>
        <taxon>Thermoanaerobacterales</taxon>
        <taxon>Thermoanaerobacteraceae</taxon>
        <taxon>Thermoanaerobacter</taxon>
    </lineage>
</organism>